<dbReference type="KEGG" id="cpo:COPRO5265_0395"/>
<reference evidence="10" key="1">
    <citation type="submission" date="2008-08" db="EMBL/GenBank/DDBJ databases">
        <title>The complete genome sequence of Coprothermobacter proteolyticus strain ATCC 5245 / DSM 5265 / BT.</title>
        <authorList>
            <person name="Dodson R.J."/>
            <person name="Durkin A.S."/>
            <person name="Wu M."/>
            <person name="Eisen J."/>
            <person name="Sutton G."/>
        </authorList>
    </citation>
    <scope>NUCLEOTIDE SEQUENCE [LARGE SCALE GENOMIC DNA]</scope>
    <source>
        <strain evidence="10">ATCC 35245 / DSM 5265 / OCM 4 / BT</strain>
    </source>
</reference>
<evidence type="ECO:0000256" key="5">
    <source>
        <dbReference type="ARBA" id="ARBA00023049"/>
    </source>
</evidence>
<dbReference type="SUPFAM" id="SSF55486">
    <property type="entry name" value="Metalloproteases ('zincins'), catalytic domain"/>
    <property type="match status" value="1"/>
</dbReference>
<keyword evidence="2 6" id="KW-0479">Metal-binding</keyword>
<keyword evidence="1 6" id="KW-0645">Protease</keyword>
<dbReference type="InterPro" id="IPR011977">
    <property type="entry name" value="Pept_M3B_clade3"/>
</dbReference>
<keyword evidence="5 6" id="KW-0482">Metalloprotease</keyword>
<dbReference type="Gene3D" id="1.10.1370.20">
    <property type="entry name" value="Oligoendopeptidase f, C-terminal domain"/>
    <property type="match status" value="1"/>
</dbReference>
<dbReference type="GO" id="GO:0046872">
    <property type="term" value="F:metal ion binding"/>
    <property type="evidence" value="ECO:0007669"/>
    <property type="project" value="UniProtKB-UniRule"/>
</dbReference>
<evidence type="ECO:0000256" key="2">
    <source>
        <dbReference type="ARBA" id="ARBA00022723"/>
    </source>
</evidence>
<dbReference type="InterPro" id="IPR013647">
    <property type="entry name" value="OligopepF_N_dom"/>
</dbReference>
<dbReference type="PANTHER" id="PTHR34217:SF1">
    <property type="entry name" value="CARBOXYPEPTIDASE 1"/>
    <property type="match status" value="1"/>
</dbReference>
<dbReference type="InterPro" id="IPR001567">
    <property type="entry name" value="Pept_M3A_M3B_dom"/>
</dbReference>
<dbReference type="InterPro" id="IPR042088">
    <property type="entry name" value="OligoPept_F_C"/>
</dbReference>
<feature type="domain" description="Oligopeptidase F N-terminal" evidence="8">
    <location>
        <begin position="115"/>
        <end position="173"/>
    </location>
</feature>
<dbReference type="Pfam" id="PF01432">
    <property type="entry name" value="Peptidase_M3"/>
    <property type="match status" value="1"/>
</dbReference>
<dbReference type="AlphaFoldDB" id="B5Y7L4"/>
<evidence type="ECO:0000256" key="1">
    <source>
        <dbReference type="ARBA" id="ARBA00022670"/>
    </source>
</evidence>
<dbReference type="eggNOG" id="COG1164">
    <property type="taxonomic scope" value="Bacteria"/>
</dbReference>
<evidence type="ECO:0000259" key="8">
    <source>
        <dbReference type="Pfam" id="PF08439"/>
    </source>
</evidence>
<gene>
    <name evidence="9" type="ordered locus">COPRO5265_0395</name>
</gene>
<dbReference type="RefSeq" id="WP_012544748.1">
    <property type="nucleotide sequence ID" value="NC_011295.1"/>
</dbReference>
<dbReference type="Gene3D" id="1.20.140.70">
    <property type="entry name" value="Oligopeptidase f, N-terminal domain"/>
    <property type="match status" value="1"/>
</dbReference>
<organism evidence="9 10">
    <name type="scientific">Coprothermobacter proteolyticus (strain ATCC 35245 / DSM 5265 / OCM 4 / BT)</name>
    <dbReference type="NCBI Taxonomy" id="309798"/>
    <lineage>
        <taxon>Bacteria</taxon>
        <taxon>Pseudomonadati</taxon>
        <taxon>Coprothermobacterota</taxon>
        <taxon>Coprothermobacteria</taxon>
        <taxon>Coprothermobacterales</taxon>
        <taxon>Coprothermobacteraceae</taxon>
        <taxon>Coprothermobacter</taxon>
    </lineage>
</organism>
<proteinExistence type="inferred from homology"/>
<keyword evidence="10" id="KW-1185">Reference proteome</keyword>
<evidence type="ECO:0000259" key="7">
    <source>
        <dbReference type="Pfam" id="PF01432"/>
    </source>
</evidence>
<dbReference type="NCBIfam" id="TIGR02290">
    <property type="entry name" value="M3_fam_3"/>
    <property type="match status" value="1"/>
</dbReference>
<sequence length="590" mass="67395">MMEWSLSELYPSFDSPEFQGDLKELENRVKEFNDWSQGALKDYTAPVSKAEAGIKHTMAIAELYEKLGAFAQLTISVEAYNEQAAKAADRVHTVVADMALGDTRFKKWLAGLGNLDEVIGKSELLKEHEYFIKDSVRYARRLLSEQEEELINKLQSTGSLAWSRLQGNLTAKLLVDMKKDGKEEKLPLTVVRNMAYHEDRNVRMAAYEAELKAYEKIDEAVASSLNGIKGEFLTISKKRGYKDPLEATLETAKMDRAIFDTLMDVMNESLPVFRRYLKIKAEILGHGDRLPWYDLFAPVGRSSRKFSINDARDYIVTNFGKFAPELSDLARTAFDNKWIDATPREGKRGGAFCYGLHPIKQSRIMANFDGTFDGVTTLSHELGHAFHNWCQRDESILNADSPMPLAETASTFNETMITEIALSEADPQEQLFILEKSLSGDTQVVVDILSRFLFESEVFRRRTQGPLSVSELKEIMADAQKQAYGEALNWDYLHPYMWVNKPHYYYANLHFYNFPYAFGQLFSKALYAMYKEQGKDFIPAYENLLRNTGKHDIGELGQLIGVDLTQKSFWEKSIELIEQQVEQFERLAKA</sequence>
<dbReference type="InterPro" id="IPR001333">
    <property type="entry name" value="Peptidase_M32_Taq"/>
</dbReference>
<evidence type="ECO:0000313" key="10">
    <source>
        <dbReference type="Proteomes" id="UP000001732"/>
    </source>
</evidence>
<dbReference type="Pfam" id="PF08439">
    <property type="entry name" value="Peptidase_M3_N"/>
    <property type="match status" value="1"/>
</dbReference>
<dbReference type="InterPro" id="IPR034006">
    <property type="entry name" value="M3B_PepF_2"/>
</dbReference>
<comment type="cofactor">
    <cofactor evidence="6">
        <name>Zn(2+)</name>
        <dbReference type="ChEBI" id="CHEBI:29105"/>
    </cofactor>
    <text evidence="6">Binds 1 zinc ion.</text>
</comment>
<accession>B5Y7L4</accession>
<reference evidence="9 10" key="2">
    <citation type="journal article" date="2014" name="Genome Announc.">
        <title>Complete Genome Sequence of Coprothermobacter proteolyticus DSM 5265.</title>
        <authorList>
            <person name="Alexiev A."/>
            <person name="Coil D.A."/>
            <person name="Badger J.H."/>
            <person name="Enticknap J."/>
            <person name="Ward N."/>
            <person name="Robb F.T."/>
            <person name="Eisen J.A."/>
        </authorList>
    </citation>
    <scope>NUCLEOTIDE SEQUENCE [LARGE SCALE GENOMIC DNA]</scope>
    <source>
        <strain evidence="10">ATCC 35245 / DSM 5265 / OCM 4 / BT</strain>
    </source>
</reference>
<evidence type="ECO:0000313" key="9">
    <source>
        <dbReference type="EMBL" id="ACI18098.1"/>
    </source>
</evidence>
<dbReference type="Proteomes" id="UP000001732">
    <property type="component" value="Chromosome"/>
</dbReference>
<evidence type="ECO:0000256" key="6">
    <source>
        <dbReference type="RuleBase" id="RU003435"/>
    </source>
</evidence>
<evidence type="ECO:0000256" key="3">
    <source>
        <dbReference type="ARBA" id="ARBA00022801"/>
    </source>
</evidence>
<keyword evidence="3 6" id="KW-0378">Hydrolase</keyword>
<keyword evidence="4 6" id="KW-0862">Zinc</keyword>
<dbReference type="CDD" id="cd09607">
    <property type="entry name" value="M3B_PepF"/>
    <property type="match status" value="1"/>
</dbReference>
<name>B5Y7L4_COPPD</name>
<dbReference type="GO" id="GO:0004181">
    <property type="term" value="F:metallocarboxypeptidase activity"/>
    <property type="evidence" value="ECO:0007669"/>
    <property type="project" value="InterPro"/>
</dbReference>
<comment type="similarity">
    <text evidence="6">Belongs to the peptidase M3 family.</text>
</comment>
<protein>
    <submittedName>
        <fullName evidence="9">Oligoendopeptidase F</fullName>
    </submittedName>
</protein>
<feature type="domain" description="Peptidase M3A/M3B catalytic" evidence="7">
    <location>
        <begin position="194"/>
        <end position="575"/>
    </location>
</feature>
<dbReference type="PANTHER" id="PTHR34217">
    <property type="entry name" value="METAL-DEPENDENT CARBOXYPEPTIDASE"/>
    <property type="match status" value="1"/>
</dbReference>
<dbReference type="EMBL" id="CP001145">
    <property type="protein sequence ID" value="ACI18098.1"/>
    <property type="molecule type" value="Genomic_DNA"/>
</dbReference>
<evidence type="ECO:0000256" key="4">
    <source>
        <dbReference type="ARBA" id="ARBA00022833"/>
    </source>
</evidence>
<dbReference type="STRING" id="309798.COPRO5265_0395"/>
<dbReference type="GO" id="GO:0006508">
    <property type="term" value="P:proteolysis"/>
    <property type="evidence" value="ECO:0007669"/>
    <property type="project" value="UniProtKB-KW"/>
</dbReference>
<dbReference type="GO" id="GO:0004222">
    <property type="term" value="F:metalloendopeptidase activity"/>
    <property type="evidence" value="ECO:0007669"/>
    <property type="project" value="InterPro"/>
</dbReference>